<dbReference type="GO" id="GO:0005884">
    <property type="term" value="C:actin filament"/>
    <property type="evidence" value="ECO:0007669"/>
    <property type="project" value="TreeGrafter"/>
</dbReference>
<dbReference type="PANTHER" id="PTHR45691:SF6">
    <property type="entry name" value="PROTEIN DIAPHANOUS"/>
    <property type="match status" value="1"/>
</dbReference>
<dbReference type="GO" id="GO:0030041">
    <property type="term" value="P:actin filament polymerization"/>
    <property type="evidence" value="ECO:0007669"/>
    <property type="project" value="TreeGrafter"/>
</dbReference>
<dbReference type="InterPro" id="IPR018247">
    <property type="entry name" value="EF_Hand_1_Ca_BS"/>
</dbReference>
<keyword evidence="2" id="KW-0472">Membrane</keyword>
<keyword evidence="2" id="KW-1133">Transmembrane helix</keyword>
<feature type="transmembrane region" description="Helical" evidence="2">
    <location>
        <begin position="87"/>
        <end position="110"/>
    </location>
</feature>
<evidence type="ECO:0000313" key="5">
    <source>
        <dbReference type="Proteomes" id="UP000054408"/>
    </source>
</evidence>
<dbReference type="PANTHER" id="PTHR45691">
    <property type="entry name" value="PROTEIN DIAPHANOUS"/>
    <property type="match status" value="1"/>
</dbReference>
<reference evidence="4 5" key="1">
    <citation type="submission" date="2010-05" db="EMBL/GenBank/DDBJ databases">
        <title>The Genome Sequence of Thecamonas trahens ATCC 50062.</title>
        <authorList>
            <consortium name="The Broad Institute Genome Sequencing Platform"/>
            <person name="Russ C."/>
            <person name="Cuomo C."/>
            <person name="Shea T."/>
            <person name="Young S.K."/>
            <person name="Zeng Q."/>
            <person name="Koehrsen M."/>
            <person name="Haas B."/>
            <person name="Borodovsky M."/>
            <person name="Guigo R."/>
            <person name="Alvarado L."/>
            <person name="Berlin A."/>
            <person name="Bochicchio J."/>
            <person name="Borenstein D."/>
            <person name="Chapman S."/>
            <person name="Chen Z."/>
            <person name="Freedman E."/>
            <person name="Gellesch M."/>
            <person name="Goldberg J."/>
            <person name="Griggs A."/>
            <person name="Gujja S."/>
            <person name="Heilman E."/>
            <person name="Heiman D."/>
            <person name="Hepburn T."/>
            <person name="Howarth C."/>
            <person name="Jen D."/>
            <person name="Larson L."/>
            <person name="Mehta T."/>
            <person name="Park D."/>
            <person name="Pearson M."/>
            <person name="Roberts A."/>
            <person name="Saif S."/>
            <person name="Shenoy N."/>
            <person name="Sisk P."/>
            <person name="Stolte C."/>
            <person name="Sykes S."/>
            <person name="Thomson T."/>
            <person name="Walk T."/>
            <person name="White J."/>
            <person name="Yandava C."/>
            <person name="Burger G."/>
            <person name="Gray M.W."/>
            <person name="Holland P.W.H."/>
            <person name="King N."/>
            <person name="Lang F.B.F."/>
            <person name="Roger A.J."/>
            <person name="Ruiz-Trillo I."/>
            <person name="Lander E."/>
            <person name="Nusbaum C."/>
        </authorList>
    </citation>
    <scope>NUCLEOTIDE SEQUENCE [LARGE SCALE GENOMIC DNA]</scope>
    <source>
        <strain evidence="4 5">ATCC 50062</strain>
    </source>
</reference>
<dbReference type="EMBL" id="GL349444">
    <property type="protein sequence ID" value="KNC46919.1"/>
    <property type="molecule type" value="Genomic_DNA"/>
</dbReference>
<evidence type="ECO:0000313" key="4">
    <source>
        <dbReference type="EMBL" id="KNC46919.1"/>
    </source>
</evidence>
<dbReference type="RefSeq" id="XP_013760192.1">
    <property type="nucleotide sequence ID" value="XM_013904738.1"/>
</dbReference>
<accession>A0A0L0D3P6</accession>
<organism evidence="4 5">
    <name type="scientific">Thecamonas trahens ATCC 50062</name>
    <dbReference type="NCBI Taxonomy" id="461836"/>
    <lineage>
        <taxon>Eukaryota</taxon>
        <taxon>Apusozoa</taxon>
        <taxon>Apusomonadida</taxon>
        <taxon>Apusomonadidae</taxon>
        <taxon>Thecamonas</taxon>
    </lineage>
</organism>
<dbReference type="GeneID" id="25562962"/>
<dbReference type="Proteomes" id="UP000054408">
    <property type="component" value="Unassembled WGS sequence"/>
</dbReference>
<feature type="compositionally biased region" description="Low complexity" evidence="1">
    <location>
        <begin position="1"/>
        <end position="21"/>
    </location>
</feature>
<feature type="compositionally biased region" description="Pro residues" evidence="1">
    <location>
        <begin position="553"/>
        <end position="586"/>
    </location>
</feature>
<dbReference type="AlphaFoldDB" id="A0A0L0D3P6"/>
<proteinExistence type="predicted"/>
<gene>
    <name evidence="4" type="ORF">AMSG_03350</name>
</gene>
<feature type="domain" description="EF-hand" evidence="3">
    <location>
        <begin position="42"/>
        <end position="77"/>
    </location>
</feature>
<dbReference type="PROSITE" id="PS50222">
    <property type="entry name" value="EF_HAND_2"/>
    <property type="match status" value="1"/>
</dbReference>
<evidence type="ECO:0000256" key="2">
    <source>
        <dbReference type="SAM" id="Phobius"/>
    </source>
</evidence>
<keyword evidence="2" id="KW-0812">Transmembrane</keyword>
<evidence type="ECO:0000259" key="3">
    <source>
        <dbReference type="PROSITE" id="PS50222"/>
    </source>
</evidence>
<dbReference type="InterPro" id="IPR002048">
    <property type="entry name" value="EF_hand_dom"/>
</dbReference>
<keyword evidence="5" id="KW-1185">Reference proteome</keyword>
<dbReference type="PROSITE" id="PS00018">
    <property type="entry name" value="EF_HAND_1"/>
    <property type="match status" value="1"/>
</dbReference>
<feature type="region of interest" description="Disordered" evidence="1">
    <location>
        <begin position="1"/>
        <end position="34"/>
    </location>
</feature>
<feature type="region of interest" description="Disordered" evidence="1">
    <location>
        <begin position="553"/>
        <end position="621"/>
    </location>
</feature>
<name>A0A0L0D3P6_THETB</name>
<evidence type="ECO:0000256" key="1">
    <source>
        <dbReference type="SAM" id="MobiDB-lite"/>
    </source>
</evidence>
<dbReference type="InterPro" id="IPR051412">
    <property type="entry name" value="Formin_Homology_Diaphanous_sf"/>
</dbReference>
<dbReference type="GO" id="GO:0005509">
    <property type="term" value="F:calcium ion binding"/>
    <property type="evidence" value="ECO:0007669"/>
    <property type="project" value="InterPro"/>
</dbReference>
<feature type="compositionally biased region" description="Basic and acidic residues" evidence="1">
    <location>
        <begin position="590"/>
        <end position="621"/>
    </location>
</feature>
<dbReference type="SMART" id="SM00054">
    <property type="entry name" value="EFh"/>
    <property type="match status" value="1"/>
</dbReference>
<protein>
    <recommendedName>
        <fullName evidence="3">EF-hand domain-containing protein</fullName>
    </recommendedName>
</protein>
<sequence length="621" mass="68144">MFQSSSGTSSGSSSYMSQSYTEPEAALANNPQPDGLVIDRKTLTPELREILDQVDRDGDGDVDVNELLMAFQELHHTKKSNKRLVKILIVGAVLFTLTLGVIFALSVAAAELAKDTNIQSTSNSPAVMRTKSGGDEYSSTVRTATVTPGVSVGATSTPDSSASARAMRARMRAAQGRANEVDPTNLNDICVAYESSTSDSINFDDGVVFKHSAAIDAIQANPTSSFALSLPVGKETVVMRFNPIGIKKLTTDEVEEIPDGTVISAIEMSLVADKDAVARVCCDHANCAYVVGQPKTPLVVEPEAVNGTELDAPSDEDLEETAARGWVSERGIYHFHDTQIHEESGLATDADYQTRATVSSRVRTLMQRYRCGRYPCFTRDLMIENRVVNSISRTRRRDWGRAFVGNYRHPSHHWDRFNVICPYQGATDIFGRSVGKVNEGLHDVIVNRIVAVRIAPLVRRYGASNSRTIRYRSYLVRYFSRLRSLIQRALSRPTTTCYRRGFKPVPAFSVTTMPLAFYPGSSNRRWVAYNPVIYNDDTLVTMCRCQFIRPAPPPPPPPPSPISPPPPSPISPPPPPPPTTPPPPPVAQAAKDKLIPTSKDKAKANEKKIRDSDCCCNKNED</sequence>